<dbReference type="EMBL" id="BPLR01009798">
    <property type="protein sequence ID" value="GIY34703.1"/>
    <property type="molecule type" value="Genomic_DNA"/>
</dbReference>
<sequence>HHGHHHKSYIMWPSPSWTCSSASSTGHSHHGHHHV</sequence>
<dbReference type="Proteomes" id="UP001054945">
    <property type="component" value="Unassembled WGS sequence"/>
</dbReference>
<feature type="non-terminal residue" evidence="2">
    <location>
        <position position="1"/>
    </location>
</feature>
<feature type="region of interest" description="Disordered" evidence="1">
    <location>
        <begin position="1"/>
        <end position="35"/>
    </location>
</feature>
<gene>
    <name evidence="2" type="ORF">CEXT_327471</name>
</gene>
<proteinExistence type="predicted"/>
<name>A0AAV4SJU7_CAEEX</name>
<organism evidence="2 3">
    <name type="scientific">Caerostris extrusa</name>
    <name type="common">Bark spider</name>
    <name type="synonym">Caerostris bankana</name>
    <dbReference type="NCBI Taxonomy" id="172846"/>
    <lineage>
        <taxon>Eukaryota</taxon>
        <taxon>Metazoa</taxon>
        <taxon>Ecdysozoa</taxon>
        <taxon>Arthropoda</taxon>
        <taxon>Chelicerata</taxon>
        <taxon>Arachnida</taxon>
        <taxon>Araneae</taxon>
        <taxon>Araneomorphae</taxon>
        <taxon>Entelegynae</taxon>
        <taxon>Araneoidea</taxon>
        <taxon>Araneidae</taxon>
        <taxon>Caerostris</taxon>
    </lineage>
</organism>
<protein>
    <submittedName>
        <fullName evidence="2">Uncharacterized protein</fullName>
    </submittedName>
</protein>
<accession>A0AAV4SJU7</accession>
<comment type="caution">
    <text evidence="2">The sequence shown here is derived from an EMBL/GenBank/DDBJ whole genome shotgun (WGS) entry which is preliminary data.</text>
</comment>
<reference evidence="2 3" key="1">
    <citation type="submission" date="2021-06" db="EMBL/GenBank/DDBJ databases">
        <title>Caerostris extrusa draft genome.</title>
        <authorList>
            <person name="Kono N."/>
            <person name="Arakawa K."/>
        </authorList>
    </citation>
    <scope>NUCLEOTIDE SEQUENCE [LARGE SCALE GENOMIC DNA]</scope>
</reference>
<dbReference type="AlphaFoldDB" id="A0AAV4SJU7"/>
<feature type="compositionally biased region" description="Low complexity" evidence="1">
    <location>
        <begin position="12"/>
        <end position="26"/>
    </location>
</feature>
<evidence type="ECO:0000313" key="2">
    <source>
        <dbReference type="EMBL" id="GIY34703.1"/>
    </source>
</evidence>
<keyword evidence="3" id="KW-1185">Reference proteome</keyword>
<evidence type="ECO:0000313" key="3">
    <source>
        <dbReference type="Proteomes" id="UP001054945"/>
    </source>
</evidence>
<evidence type="ECO:0000256" key="1">
    <source>
        <dbReference type="SAM" id="MobiDB-lite"/>
    </source>
</evidence>